<evidence type="ECO:0000313" key="1">
    <source>
        <dbReference type="EMBL" id="MFB9757048.1"/>
    </source>
</evidence>
<evidence type="ECO:0000313" key="2">
    <source>
        <dbReference type="Proteomes" id="UP001589609"/>
    </source>
</evidence>
<protein>
    <submittedName>
        <fullName evidence="1">Uncharacterized protein</fullName>
    </submittedName>
</protein>
<sequence>MERTMHSFYTKLKATVGQTTQTIKEKLEDILKMHTVKVAEMIQTHPNSVMSEQTLLYITYRTYRLNVENMGLYMETKVTSQAEKKAVNGERILAIEIRSLSQSLFSYRSYENKVDLQKPVKVEHFLENLIHDYKENSPTGEPCPWAKTEA</sequence>
<name>A0ABV5W998_9BACI</name>
<proteinExistence type="predicted"/>
<dbReference type="RefSeq" id="WP_379947302.1">
    <property type="nucleotide sequence ID" value="NZ_JBHMAF010000003.1"/>
</dbReference>
<keyword evidence="2" id="KW-1185">Reference proteome</keyword>
<comment type="caution">
    <text evidence="1">The sequence shown here is derived from an EMBL/GenBank/DDBJ whole genome shotgun (WGS) entry which is preliminary data.</text>
</comment>
<reference evidence="1 2" key="1">
    <citation type="submission" date="2024-09" db="EMBL/GenBank/DDBJ databases">
        <authorList>
            <person name="Sun Q."/>
            <person name="Mori K."/>
        </authorList>
    </citation>
    <scope>NUCLEOTIDE SEQUENCE [LARGE SCALE GENOMIC DNA]</scope>
    <source>
        <strain evidence="1 2">JCM 11201</strain>
    </source>
</reference>
<dbReference type="Proteomes" id="UP001589609">
    <property type="component" value="Unassembled WGS sequence"/>
</dbReference>
<accession>A0ABV5W998</accession>
<gene>
    <name evidence="1" type="ORF">ACFFMS_00565</name>
</gene>
<organism evidence="1 2">
    <name type="scientific">Ectobacillus funiculus</name>
    <dbReference type="NCBI Taxonomy" id="137993"/>
    <lineage>
        <taxon>Bacteria</taxon>
        <taxon>Bacillati</taxon>
        <taxon>Bacillota</taxon>
        <taxon>Bacilli</taxon>
        <taxon>Bacillales</taxon>
        <taxon>Bacillaceae</taxon>
        <taxon>Ectobacillus</taxon>
    </lineage>
</organism>
<dbReference type="EMBL" id="JBHMAF010000003">
    <property type="protein sequence ID" value="MFB9757048.1"/>
    <property type="molecule type" value="Genomic_DNA"/>
</dbReference>